<name>A0A653D440_CALMS</name>
<feature type="non-terminal residue" evidence="1">
    <location>
        <position position="1"/>
    </location>
</feature>
<dbReference type="AlphaFoldDB" id="A0A653D440"/>
<evidence type="ECO:0000313" key="2">
    <source>
        <dbReference type="Proteomes" id="UP000410492"/>
    </source>
</evidence>
<protein>
    <submittedName>
        <fullName evidence="1">Uncharacterized protein</fullName>
    </submittedName>
</protein>
<sequence>RRPTHSNSIPLLHLRLDSRPQSGAPATAIYDLSTTCFLVATGAGSAYQHEVLRMWRRGSSCCFNVNPLYVY</sequence>
<dbReference type="Proteomes" id="UP000410492">
    <property type="component" value="Unassembled WGS sequence"/>
</dbReference>
<proteinExistence type="predicted"/>
<reference evidence="1 2" key="1">
    <citation type="submission" date="2019-01" db="EMBL/GenBank/DDBJ databases">
        <authorList>
            <person name="Sayadi A."/>
        </authorList>
    </citation>
    <scope>NUCLEOTIDE SEQUENCE [LARGE SCALE GENOMIC DNA]</scope>
</reference>
<keyword evidence="2" id="KW-1185">Reference proteome</keyword>
<dbReference type="EMBL" id="CAACVG010009839">
    <property type="protein sequence ID" value="VEN54310.1"/>
    <property type="molecule type" value="Genomic_DNA"/>
</dbReference>
<gene>
    <name evidence="1" type="ORF">CALMAC_LOCUS13820</name>
</gene>
<accession>A0A653D440</accession>
<organism evidence="1 2">
    <name type="scientific">Callosobruchus maculatus</name>
    <name type="common">Southern cowpea weevil</name>
    <name type="synonym">Pulse bruchid</name>
    <dbReference type="NCBI Taxonomy" id="64391"/>
    <lineage>
        <taxon>Eukaryota</taxon>
        <taxon>Metazoa</taxon>
        <taxon>Ecdysozoa</taxon>
        <taxon>Arthropoda</taxon>
        <taxon>Hexapoda</taxon>
        <taxon>Insecta</taxon>
        <taxon>Pterygota</taxon>
        <taxon>Neoptera</taxon>
        <taxon>Endopterygota</taxon>
        <taxon>Coleoptera</taxon>
        <taxon>Polyphaga</taxon>
        <taxon>Cucujiformia</taxon>
        <taxon>Chrysomeloidea</taxon>
        <taxon>Chrysomelidae</taxon>
        <taxon>Bruchinae</taxon>
        <taxon>Bruchini</taxon>
        <taxon>Callosobruchus</taxon>
    </lineage>
</organism>
<dbReference type="OrthoDB" id="10498783at2759"/>
<evidence type="ECO:0000313" key="1">
    <source>
        <dbReference type="EMBL" id="VEN54310.1"/>
    </source>
</evidence>